<dbReference type="EMBL" id="UINC01000761">
    <property type="protein sequence ID" value="SUZ60730.1"/>
    <property type="molecule type" value="Genomic_DNA"/>
</dbReference>
<protein>
    <submittedName>
        <fullName evidence="1">Uncharacterized protein</fullName>
    </submittedName>
</protein>
<organism evidence="1">
    <name type="scientific">marine metagenome</name>
    <dbReference type="NCBI Taxonomy" id="408172"/>
    <lineage>
        <taxon>unclassified sequences</taxon>
        <taxon>metagenomes</taxon>
        <taxon>ecological metagenomes</taxon>
    </lineage>
</organism>
<proteinExistence type="predicted"/>
<accession>A0A381P1K0</accession>
<name>A0A381P1K0_9ZZZZ</name>
<dbReference type="AlphaFoldDB" id="A0A381P1K0"/>
<gene>
    <name evidence="1" type="ORF">METZ01_LOCUS13584</name>
</gene>
<evidence type="ECO:0000313" key="1">
    <source>
        <dbReference type="EMBL" id="SUZ60730.1"/>
    </source>
</evidence>
<sequence>MSQKNPLLSMTYGARPGTLYLSDFAT</sequence>
<reference evidence="1" key="1">
    <citation type="submission" date="2018-05" db="EMBL/GenBank/DDBJ databases">
        <authorList>
            <person name="Lanie J.A."/>
            <person name="Ng W.-L."/>
            <person name="Kazmierczak K.M."/>
            <person name="Andrzejewski T.M."/>
            <person name="Davidsen T.M."/>
            <person name="Wayne K.J."/>
            <person name="Tettelin H."/>
            <person name="Glass J.I."/>
            <person name="Rusch D."/>
            <person name="Podicherti R."/>
            <person name="Tsui H.-C.T."/>
            <person name="Winkler M.E."/>
        </authorList>
    </citation>
    <scope>NUCLEOTIDE SEQUENCE</scope>
</reference>